<feature type="transmembrane region" description="Helical" evidence="1">
    <location>
        <begin position="12"/>
        <end position="31"/>
    </location>
</feature>
<dbReference type="InterPro" id="IPR045584">
    <property type="entry name" value="Pilin-like"/>
</dbReference>
<dbReference type="Pfam" id="PF07963">
    <property type="entry name" value="N_methyl"/>
    <property type="match status" value="1"/>
</dbReference>
<dbReference type="InterPro" id="IPR012902">
    <property type="entry name" value="N_methyl_site"/>
</dbReference>
<keyword evidence="1" id="KW-0812">Transmembrane</keyword>
<sequence length="159" mass="16991">MNKQSGFTLIELVIVIIILGILSVVAAPKFLNLQTDAKKSTLEGAAAAVKTSAGLVYSQAAIDGLEQESRAEVKTSLGIVETKEGYPEAHGENFLGMESLIDTDLEMQYIDGSSRLYIGYVSGNEDVNDSGCFVTYTEAGGTFNPSESDYQVSIDDSEC</sequence>
<dbReference type="SUPFAM" id="SSF54523">
    <property type="entry name" value="Pili subunits"/>
    <property type="match status" value="1"/>
</dbReference>
<evidence type="ECO:0000313" key="2">
    <source>
        <dbReference type="EMBL" id="MEE1676125.1"/>
    </source>
</evidence>
<evidence type="ECO:0000313" key="3">
    <source>
        <dbReference type="Proteomes" id="UP001310248"/>
    </source>
</evidence>
<comment type="caution">
    <text evidence="2">The sequence shown here is derived from an EMBL/GenBank/DDBJ whole genome shotgun (WGS) entry which is preliminary data.</text>
</comment>
<organism evidence="2 3">
    <name type="scientific">Agarivorans aestuarii</name>
    <dbReference type="NCBI Taxonomy" id="1563703"/>
    <lineage>
        <taxon>Bacteria</taxon>
        <taxon>Pseudomonadati</taxon>
        <taxon>Pseudomonadota</taxon>
        <taxon>Gammaproteobacteria</taxon>
        <taxon>Alteromonadales</taxon>
        <taxon>Alteromonadaceae</taxon>
        <taxon>Agarivorans</taxon>
    </lineage>
</organism>
<reference evidence="3" key="1">
    <citation type="submission" date="2023-07" db="EMBL/GenBank/DDBJ databases">
        <title>Draft genome sequence of Agarivorans aestuarii strain ZMCS4, a CAZymes producing bacteria isolated from the marine brown algae Clodostephus spongiosus.</title>
        <authorList>
            <person name="Lorente B."/>
            <person name="Cabral C."/>
            <person name="Frias J."/>
            <person name="Faria J."/>
            <person name="Toubarro D."/>
        </authorList>
    </citation>
    <scope>NUCLEOTIDE SEQUENCE [LARGE SCALE GENOMIC DNA]</scope>
    <source>
        <strain evidence="3">ZMCS4</strain>
    </source>
</reference>
<dbReference type="Proteomes" id="UP001310248">
    <property type="component" value="Unassembled WGS sequence"/>
</dbReference>
<proteinExistence type="predicted"/>
<keyword evidence="1" id="KW-0472">Membrane</keyword>
<keyword evidence="3" id="KW-1185">Reference proteome</keyword>
<dbReference type="Gene3D" id="3.30.700.10">
    <property type="entry name" value="Glycoprotein, Type 4 Pilin"/>
    <property type="match status" value="1"/>
</dbReference>
<protein>
    <submittedName>
        <fullName evidence="2">Prepilin-type N-terminal cleavage/methylation domain-containing protein</fullName>
    </submittedName>
</protein>
<dbReference type="PROSITE" id="PS00409">
    <property type="entry name" value="PROKAR_NTER_METHYL"/>
    <property type="match status" value="1"/>
</dbReference>
<evidence type="ECO:0000256" key="1">
    <source>
        <dbReference type="SAM" id="Phobius"/>
    </source>
</evidence>
<accession>A0ABU7GA43</accession>
<name>A0ABU7GA43_9ALTE</name>
<dbReference type="EMBL" id="JAYDYW010000017">
    <property type="protein sequence ID" value="MEE1676125.1"/>
    <property type="molecule type" value="Genomic_DNA"/>
</dbReference>
<keyword evidence="1" id="KW-1133">Transmembrane helix</keyword>
<dbReference type="NCBIfam" id="TIGR02532">
    <property type="entry name" value="IV_pilin_GFxxxE"/>
    <property type="match status" value="1"/>
</dbReference>
<dbReference type="RefSeq" id="WP_329776849.1">
    <property type="nucleotide sequence ID" value="NZ_JAYDYW010000017.1"/>
</dbReference>
<gene>
    <name evidence="2" type="ORF">SNR37_001452</name>
</gene>